<accession>A0A1N7S046</accession>
<proteinExistence type="predicted"/>
<feature type="compositionally biased region" description="Basic and acidic residues" evidence="1">
    <location>
        <begin position="46"/>
        <end position="60"/>
    </location>
</feature>
<organism evidence="2 3">
    <name type="scientific">Paraburkholderia ribeironis</name>
    <dbReference type="NCBI Taxonomy" id="1247936"/>
    <lineage>
        <taxon>Bacteria</taxon>
        <taxon>Pseudomonadati</taxon>
        <taxon>Pseudomonadota</taxon>
        <taxon>Betaproteobacteria</taxon>
        <taxon>Burkholderiales</taxon>
        <taxon>Burkholderiaceae</taxon>
        <taxon>Paraburkholderia</taxon>
    </lineage>
</organism>
<gene>
    <name evidence="2" type="ORF">BN2475_250129</name>
</gene>
<feature type="region of interest" description="Disordered" evidence="1">
    <location>
        <begin position="18"/>
        <end position="60"/>
    </location>
</feature>
<name>A0A1N7S046_9BURK</name>
<sequence length="60" mass="7128">MRLGFLFCALQVIGLRSSFAPKTHHNHQRTETDAQPPRRRRSMFSHAERPVTREERRDDP</sequence>
<reference evidence="2 3" key="1">
    <citation type="submission" date="2016-12" db="EMBL/GenBank/DDBJ databases">
        <authorList>
            <person name="Song W.-J."/>
            <person name="Kurnit D.M."/>
        </authorList>
    </citation>
    <scope>NUCLEOTIDE SEQUENCE [LARGE SCALE GENOMIC DNA]</scope>
    <source>
        <strain evidence="2 3">STM7296</strain>
    </source>
</reference>
<protein>
    <submittedName>
        <fullName evidence="2">Uncharacterized protein</fullName>
    </submittedName>
</protein>
<dbReference type="Proteomes" id="UP000187012">
    <property type="component" value="Unassembled WGS sequence"/>
</dbReference>
<dbReference type="EMBL" id="CYGX02000025">
    <property type="protein sequence ID" value="SIT40347.1"/>
    <property type="molecule type" value="Genomic_DNA"/>
</dbReference>
<evidence type="ECO:0000313" key="3">
    <source>
        <dbReference type="Proteomes" id="UP000187012"/>
    </source>
</evidence>
<keyword evidence="3" id="KW-1185">Reference proteome</keyword>
<evidence type="ECO:0000313" key="2">
    <source>
        <dbReference type="EMBL" id="SIT40347.1"/>
    </source>
</evidence>
<dbReference type="AlphaFoldDB" id="A0A1N7S046"/>
<evidence type="ECO:0000256" key="1">
    <source>
        <dbReference type="SAM" id="MobiDB-lite"/>
    </source>
</evidence>